<evidence type="ECO:0000256" key="2">
    <source>
        <dbReference type="ARBA" id="ARBA00023125"/>
    </source>
</evidence>
<dbReference type="InterPro" id="IPR018062">
    <property type="entry name" value="HTH_AraC-typ_CS"/>
</dbReference>
<evidence type="ECO:0000313" key="7">
    <source>
        <dbReference type="Proteomes" id="UP000328092"/>
    </source>
</evidence>
<keyword evidence="2" id="KW-0238">DNA-binding</keyword>
<dbReference type="PROSITE" id="PS01124">
    <property type="entry name" value="HTH_ARAC_FAMILY_2"/>
    <property type="match status" value="1"/>
</dbReference>
<evidence type="ECO:0000313" key="6">
    <source>
        <dbReference type="EMBL" id="VIO74735.1"/>
    </source>
</evidence>
<keyword evidence="7" id="KW-1185">Reference proteome</keyword>
<evidence type="ECO:0000259" key="5">
    <source>
        <dbReference type="PROSITE" id="PS01124"/>
    </source>
</evidence>
<dbReference type="Proteomes" id="UP000328092">
    <property type="component" value="Unassembled WGS sequence"/>
</dbReference>
<dbReference type="Pfam" id="PF12833">
    <property type="entry name" value="HTH_18"/>
    <property type="match status" value="1"/>
</dbReference>
<name>A0A508TKA8_9BRAD</name>
<keyword evidence="1" id="KW-0805">Transcription regulation</keyword>
<organism evidence="6 7">
    <name type="scientific">Bradyrhizobium ivorense</name>
    <dbReference type="NCBI Taxonomy" id="2511166"/>
    <lineage>
        <taxon>Bacteria</taxon>
        <taxon>Pseudomonadati</taxon>
        <taxon>Pseudomonadota</taxon>
        <taxon>Alphaproteobacteria</taxon>
        <taxon>Hyphomicrobiales</taxon>
        <taxon>Nitrobacteraceae</taxon>
        <taxon>Bradyrhizobium</taxon>
    </lineage>
</organism>
<dbReference type="PROSITE" id="PS00041">
    <property type="entry name" value="HTH_ARAC_FAMILY_1"/>
    <property type="match status" value="1"/>
</dbReference>
<gene>
    <name evidence="6" type="primary">nphR_5</name>
    <name evidence="6" type="ORF">CI1B_55130</name>
</gene>
<comment type="caution">
    <text evidence="6">The sequence shown here is derived from an EMBL/GenBank/DDBJ whole genome shotgun (WGS) entry which is preliminary data.</text>
</comment>
<dbReference type="Gene3D" id="1.10.10.60">
    <property type="entry name" value="Homeodomain-like"/>
    <property type="match status" value="1"/>
</dbReference>
<dbReference type="GO" id="GO:0043565">
    <property type="term" value="F:sequence-specific DNA binding"/>
    <property type="evidence" value="ECO:0007669"/>
    <property type="project" value="InterPro"/>
</dbReference>
<feature type="region of interest" description="Disordered" evidence="4">
    <location>
        <begin position="188"/>
        <end position="209"/>
    </location>
</feature>
<protein>
    <submittedName>
        <fullName evidence="6">Transcriptional activator NphR</fullName>
    </submittedName>
</protein>
<sequence>MRADAGPPPTAPGSPAAQVRFDQRLDQSWRGWAPLKEACAADLKNAMEADDAARIPPLVRAVADFTLIERGAIGPGSRRAQRTLRIARLSLARRLIARHLSKSSLSPTFVAGLLGVSVRYLHVLFETTGTSFSQTVAIKRMQESRRLLRETPPRPIAEIAHACGFGSLATFYRIFNASEGLTPGEFRARGSGADASSPATEATGHLTVK</sequence>
<reference evidence="6" key="1">
    <citation type="submission" date="2019-02" db="EMBL/GenBank/DDBJ databases">
        <authorList>
            <person name="Pothier F.J."/>
        </authorList>
    </citation>
    <scope>NUCLEOTIDE SEQUENCE</scope>
    <source>
        <strain evidence="6">CI-1B</strain>
    </source>
</reference>
<evidence type="ECO:0000256" key="3">
    <source>
        <dbReference type="ARBA" id="ARBA00023163"/>
    </source>
</evidence>
<dbReference type="InterPro" id="IPR018060">
    <property type="entry name" value="HTH_AraC"/>
</dbReference>
<dbReference type="PANTHER" id="PTHR43280">
    <property type="entry name" value="ARAC-FAMILY TRANSCRIPTIONAL REGULATOR"/>
    <property type="match status" value="1"/>
</dbReference>
<evidence type="ECO:0000256" key="4">
    <source>
        <dbReference type="SAM" id="MobiDB-lite"/>
    </source>
</evidence>
<dbReference type="InterPro" id="IPR020449">
    <property type="entry name" value="Tscrpt_reg_AraC-type_HTH"/>
</dbReference>
<keyword evidence="3" id="KW-0804">Transcription</keyword>
<dbReference type="InterPro" id="IPR009057">
    <property type="entry name" value="Homeodomain-like_sf"/>
</dbReference>
<dbReference type="EMBL" id="CAADFC020000022">
    <property type="protein sequence ID" value="VIO74735.1"/>
    <property type="molecule type" value="Genomic_DNA"/>
</dbReference>
<accession>A0A508TKA8</accession>
<feature type="domain" description="HTH araC/xylS-type" evidence="5">
    <location>
        <begin position="90"/>
        <end position="189"/>
    </location>
</feature>
<dbReference type="AlphaFoldDB" id="A0A508TKA8"/>
<dbReference type="SUPFAM" id="SSF46689">
    <property type="entry name" value="Homeodomain-like"/>
    <property type="match status" value="1"/>
</dbReference>
<dbReference type="GO" id="GO:0003700">
    <property type="term" value="F:DNA-binding transcription factor activity"/>
    <property type="evidence" value="ECO:0007669"/>
    <property type="project" value="InterPro"/>
</dbReference>
<proteinExistence type="predicted"/>
<evidence type="ECO:0000256" key="1">
    <source>
        <dbReference type="ARBA" id="ARBA00023015"/>
    </source>
</evidence>
<dbReference type="SMART" id="SM00342">
    <property type="entry name" value="HTH_ARAC"/>
    <property type="match status" value="1"/>
</dbReference>
<dbReference type="PRINTS" id="PR00032">
    <property type="entry name" value="HTHARAC"/>
</dbReference>
<dbReference type="PANTHER" id="PTHR43280:SF31">
    <property type="entry name" value="TRANSCRIPTIONAL REGULATORY PROTEIN"/>
    <property type="match status" value="1"/>
</dbReference>